<comment type="caution">
    <text evidence="3">The sequence shown here is derived from an EMBL/GenBank/DDBJ whole genome shotgun (WGS) entry which is preliminary data.</text>
</comment>
<dbReference type="InterPro" id="IPR019176">
    <property type="entry name" value="Cytochrome_B561-rel"/>
</dbReference>
<reference evidence="4" key="1">
    <citation type="submission" date="2017-01" db="EMBL/GenBank/DDBJ databases">
        <title>Comparative genomics of anhydrobiosis in the tardigrade Hypsibius dujardini.</title>
        <authorList>
            <person name="Yoshida Y."/>
            <person name="Koutsovoulos G."/>
            <person name="Laetsch D."/>
            <person name="Stevens L."/>
            <person name="Kumar S."/>
            <person name="Horikawa D."/>
            <person name="Ishino K."/>
            <person name="Komine S."/>
            <person name="Tomita M."/>
            <person name="Blaxter M."/>
            <person name="Arakawa K."/>
        </authorList>
    </citation>
    <scope>NUCLEOTIDE SEQUENCE [LARGE SCALE GENOMIC DNA]</scope>
    <source>
        <strain evidence="4">Z151</strain>
    </source>
</reference>
<sequence>MDHGDVDLPPPESTFAWLHRIWRSSSVSCLPVVWLFQRIFSLKPLNWLAYNNGPQLTVEIELRKQTARHLRRLHQRLLYVALLLIGMEILRQPILWFFDAFLTDSLPSPLFNRNIYALLFYLIYGVVLLAVALFAIEIIKFSLVPALQVTLSVLESHHAADLCNTALFAVAQKPVEDPRDEFARRLRSRQTFRHEADQSIAERTAASVVDPTCIGDSSLFLRTTPHLQSYAAGSSFQRQPSNVFGGRTSPSRSWNDSLNRSLNRSMGGGSGHSSKSSSPSVVLAAQDWDPLDRQEVDSICGQDALMKLLAQEDQFEKQRMSLNDDDRMNWSPHVQALREQTYQTSSMFRIPSPKKLAEQATEAQTELPPTTTISEEKIYPVEDYSWLQLKVSAEVLHLWTENVRLWLADTVMSPLLMRIDQVNVKLKERLRMDNVVGETAPDQLRQIAQQCRQDIPELLQVIPFLDISMQQDYVVRRLRELSKDGVLGDYCWNSGAPYGGQPWQDFLPTDAAIVMHCFITFLDVLLPPDPHAPNWRSFSHRHVLRSLSMWKQEDPQKPMIHQATSNPPKYEVLLNGQFLQVAEGKNNVFHTILLFTRLLYLREKAGRGYANLGAGRVVFKLFESYYIQ</sequence>
<protein>
    <submittedName>
        <fullName evidence="3">Transmembrane protein 209</fullName>
    </submittedName>
</protein>
<dbReference type="Pfam" id="PF09786">
    <property type="entry name" value="CytochromB561_N"/>
    <property type="match status" value="1"/>
</dbReference>
<evidence type="ECO:0000256" key="1">
    <source>
        <dbReference type="SAM" id="MobiDB-lite"/>
    </source>
</evidence>
<evidence type="ECO:0000313" key="4">
    <source>
        <dbReference type="Proteomes" id="UP000192578"/>
    </source>
</evidence>
<dbReference type="AlphaFoldDB" id="A0A1W0W993"/>
<dbReference type="PANTHER" id="PTHR21780:SF0">
    <property type="entry name" value="TRANSMEMBRANE PROTEIN 209"/>
    <property type="match status" value="1"/>
</dbReference>
<feature type="transmembrane region" description="Helical" evidence="2">
    <location>
        <begin position="20"/>
        <end position="36"/>
    </location>
</feature>
<dbReference type="EMBL" id="MTYJ01000162">
    <property type="protein sequence ID" value="OQV11766.1"/>
    <property type="molecule type" value="Genomic_DNA"/>
</dbReference>
<keyword evidence="4" id="KW-1185">Reference proteome</keyword>
<feature type="transmembrane region" description="Helical" evidence="2">
    <location>
        <begin position="118"/>
        <end position="139"/>
    </location>
</feature>
<keyword evidence="2 3" id="KW-0812">Transmembrane</keyword>
<organism evidence="3 4">
    <name type="scientific">Hypsibius exemplaris</name>
    <name type="common">Freshwater tardigrade</name>
    <dbReference type="NCBI Taxonomy" id="2072580"/>
    <lineage>
        <taxon>Eukaryota</taxon>
        <taxon>Metazoa</taxon>
        <taxon>Ecdysozoa</taxon>
        <taxon>Tardigrada</taxon>
        <taxon>Eutardigrada</taxon>
        <taxon>Parachela</taxon>
        <taxon>Hypsibioidea</taxon>
        <taxon>Hypsibiidae</taxon>
        <taxon>Hypsibius</taxon>
    </lineage>
</organism>
<proteinExistence type="predicted"/>
<feature type="compositionally biased region" description="Polar residues" evidence="1">
    <location>
        <begin position="237"/>
        <end position="264"/>
    </location>
</feature>
<gene>
    <name evidence="3" type="ORF">BV898_13961</name>
</gene>
<dbReference type="PANTHER" id="PTHR21780">
    <property type="entry name" value="TRANSMEMBRANE PROTEIN 209"/>
    <property type="match status" value="1"/>
</dbReference>
<accession>A0A1W0W993</accession>
<dbReference type="Proteomes" id="UP000192578">
    <property type="component" value="Unassembled WGS sequence"/>
</dbReference>
<keyword evidence="2" id="KW-0472">Membrane</keyword>
<feature type="transmembrane region" description="Helical" evidence="2">
    <location>
        <begin position="77"/>
        <end position="98"/>
    </location>
</feature>
<name>A0A1W0W993_HYPEX</name>
<dbReference type="GO" id="GO:0016020">
    <property type="term" value="C:membrane"/>
    <property type="evidence" value="ECO:0007669"/>
    <property type="project" value="TreeGrafter"/>
</dbReference>
<evidence type="ECO:0000313" key="3">
    <source>
        <dbReference type="EMBL" id="OQV11766.1"/>
    </source>
</evidence>
<keyword evidence="2" id="KW-1133">Transmembrane helix</keyword>
<dbReference type="OrthoDB" id="509821at2759"/>
<evidence type="ECO:0000256" key="2">
    <source>
        <dbReference type="SAM" id="Phobius"/>
    </source>
</evidence>
<feature type="region of interest" description="Disordered" evidence="1">
    <location>
        <begin position="237"/>
        <end position="281"/>
    </location>
</feature>